<feature type="domain" description="Sigma-54 factor interaction" evidence="8">
    <location>
        <begin position="148"/>
        <end position="377"/>
    </location>
</feature>
<keyword evidence="11" id="KW-1185">Reference proteome</keyword>
<keyword evidence="6" id="KW-0597">Phosphoprotein</keyword>
<gene>
    <name evidence="10" type="ORF">HNQ92_003711</name>
</gene>
<sequence length="448" mass="50075">MSLSQAKVLIMDDDVDVLSAAKLLLKRHVKQVDIEKNPEKLPFLITNGQYDLVLLDMNFTRDVSSGREGFQWLDRILDIDPKLTVIMITAYGDVEMAVRAIKAGATDFVLKPWENDKLLDTLQAGLASKKEATGAEKTETKKTTDTSIVGSSGAMQQVMATVERVAPTDANVLILGENGTGKTQLARHLHQLSDRSTKPFVVVDLGALSENLFESELFGHVKGAFTDARDDRAGRFEEAQGGTIFLDEIGNLPLPLQSKLLTVLQERRVTRVGSNKPIPIDVRLVCATNHEIDKMVADRVFRQDLLYRINTIELNLPPLRDRPEDIEPLAEHYLKQFRKKYNRPVASLSAALIKKMEQYNWPGNIRELQHAIERAVILSQSKALQPEDLFLKSNGPEPAAATGFDLEEMEKDLIVKAMKRFGGNITDAARELGLSRAALYRRMEKYGL</sequence>
<evidence type="ECO:0000256" key="1">
    <source>
        <dbReference type="ARBA" id="ARBA00022741"/>
    </source>
</evidence>
<keyword evidence="3" id="KW-0805">Transcription regulation</keyword>
<dbReference type="Pfam" id="PF00072">
    <property type="entry name" value="Response_reg"/>
    <property type="match status" value="1"/>
</dbReference>
<dbReference type="FunFam" id="3.40.50.300:FF:000006">
    <property type="entry name" value="DNA-binding transcriptional regulator NtrC"/>
    <property type="match status" value="1"/>
</dbReference>
<dbReference type="SMART" id="SM00382">
    <property type="entry name" value="AAA"/>
    <property type="match status" value="1"/>
</dbReference>
<dbReference type="PRINTS" id="PR01590">
    <property type="entry name" value="HTHFIS"/>
</dbReference>
<dbReference type="SUPFAM" id="SSF52540">
    <property type="entry name" value="P-loop containing nucleoside triphosphate hydrolases"/>
    <property type="match status" value="1"/>
</dbReference>
<evidence type="ECO:0000313" key="10">
    <source>
        <dbReference type="EMBL" id="MBB5285551.1"/>
    </source>
</evidence>
<dbReference type="PANTHER" id="PTHR32071:SF113">
    <property type="entry name" value="ALGINATE BIOSYNTHESIS TRANSCRIPTIONAL REGULATORY PROTEIN ALGB"/>
    <property type="match status" value="1"/>
</dbReference>
<dbReference type="PROSITE" id="PS50110">
    <property type="entry name" value="RESPONSE_REGULATORY"/>
    <property type="match status" value="1"/>
</dbReference>
<dbReference type="Gene3D" id="3.40.50.2300">
    <property type="match status" value="1"/>
</dbReference>
<keyword evidence="2" id="KW-0067">ATP-binding</keyword>
<dbReference type="Pfam" id="PF02954">
    <property type="entry name" value="HTH_8"/>
    <property type="match status" value="1"/>
</dbReference>
<dbReference type="InterPro" id="IPR025943">
    <property type="entry name" value="Sigma_54_int_dom_ATP-bd_2"/>
</dbReference>
<dbReference type="EMBL" id="JACHGF010000006">
    <property type="protein sequence ID" value="MBB5285551.1"/>
    <property type="molecule type" value="Genomic_DNA"/>
</dbReference>
<dbReference type="SUPFAM" id="SSF46689">
    <property type="entry name" value="Homeodomain-like"/>
    <property type="match status" value="1"/>
</dbReference>
<dbReference type="InterPro" id="IPR002078">
    <property type="entry name" value="Sigma_54_int"/>
</dbReference>
<feature type="compositionally biased region" description="Basic and acidic residues" evidence="7">
    <location>
        <begin position="129"/>
        <end position="144"/>
    </location>
</feature>
<proteinExistence type="predicted"/>
<feature type="region of interest" description="Disordered" evidence="7">
    <location>
        <begin position="129"/>
        <end position="149"/>
    </location>
</feature>
<dbReference type="GO" id="GO:0000160">
    <property type="term" value="P:phosphorelay signal transduction system"/>
    <property type="evidence" value="ECO:0007669"/>
    <property type="project" value="InterPro"/>
</dbReference>
<organism evidence="10 11">
    <name type="scientific">Rhabdobacter roseus</name>
    <dbReference type="NCBI Taxonomy" id="1655419"/>
    <lineage>
        <taxon>Bacteria</taxon>
        <taxon>Pseudomonadati</taxon>
        <taxon>Bacteroidota</taxon>
        <taxon>Cytophagia</taxon>
        <taxon>Cytophagales</taxon>
        <taxon>Cytophagaceae</taxon>
        <taxon>Rhabdobacter</taxon>
    </lineage>
</organism>
<dbReference type="InterPro" id="IPR003593">
    <property type="entry name" value="AAA+_ATPase"/>
</dbReference>
<dbReference type="CDD" id="cd00009">
    <property type="entry name" value="AAA"/>
    <property type="match status" value="1"/>
</dbReference>
<dbReference type="InterPro" id="IPR011006">
    <property type="entry name" value="CheY-like_superfamily"/>
</dbReference>
<dbReference type="InterPro" id="IPR025944">
    <property type="entry name" value="Sigma_54_int_dom_CS"/>
</dbReference>
<keyword evidence="1" id="KW-0547">Nucleotide-binding</keyword>
<dbReference type="PROSITE" id="PS50045">
    <property type="entry name" value="SIGMA54_INTERACT_4"/>
    <property type="match status" value="1"/>
</dbReference>
<protein>
    <submittedName>
        <fullName evidence="10">DNA-binding NtrC family response regulator</fullName>
    </submittedName>
</protein>
<dbReference type="PROSITE" id="PS00676">
    <property type="entry name" value="SIGMA54_INTERACT_2"/>
    <property type="match status" value="1"/>
</dbReference>
<keyword evidence="5" id="KW-0804">Transcription</keyword>
<dbReference type="Proteomes" id="UP000557307">
    <property type="component" value="Unassembled WGS sequence"/>
</dbReference>
<evidence type="ECO:0000256" key="4">
    <source>
        <dbReference type="ARBA" id="ARBA00023125"/>
    </source>
</evidence>
<feature type="domain" description="Response regulatory" evidence="9">
    <location>
        <begin position="7"/>
        <end position="126"/>
    </location>
</feature>
<dbReference type="InterPro" id="IPR027417">
    <property type="entry name" value="P-loop_NTPase"/>
</dbReference>
<dbReference type="Pfam" id="PF00158">
    <property type="entry name" value="Sigma54_activat"/>
    <property type="match status" value="1"/>
</dbReference>
<accession>A0A840TP79</accession>
<keyword evidence="4 10" id="KW-0238">DNA-binding</keyword>
<evidence type="ECO:0000256" key="7">
    <source>
        <dbReference type="SAM" id="MobiDB-lite"/>
    </source>
</evidence>
<dbReference type="GO" id="GO:0005524">
    <property type="term" value="F:ATP binding"/>
    <property type="evidence" value="ECO:0007669"/>
    <property type="project" value="UniProtKB-KW"/>
</dbReference>
<evidence type="ECO:0000256" key="6">
    <source>
        <dbReference type="PROSITE-ProRule" id="PRU00169"/>
    </source>
</evidence>
<evidence type="ECO:0000256" key="5">
    <source>
        <dbReference type="ARBA" id="ARBA00023163"/>
    </source>
</evidence>
<dbReference type="Gene3D" id="1.10.8.60">
    <property type="match status" value="1"/>
</dbReference>
<dbReference type="InterPro" id="IPR002197">
    <property type="entry name" value="HTH_Fis"/>
</dbReference>
<evidence type="ECO:0000259" key="9">
    <source>
        <dbReference type="PROSITE" id="PS50110"/>
    </source>
</evidence>
<dbReference type="GO" id="GO:0006355">
    <property type="term" value="P:regulation of DNA-templated transcription"/>
    <property type="evidence" value="ECO:0007669"/>
    <property type="project" value="InterPro"/>
</dbReference>
<dbReference type="GO" id="GO:0043565">
    <property type="term" value="F:sequence-specific DNA binding"/>
    <property type="evidence" value="ECO:0007669"/>
    <property type="project" value="InterPro"/>
</dbReference>
<evidence type="ECO:0000259" key="8">
    <source>
        <dbReference type="PROSITE" id="PS50045"/>
    </source>
</evidence>
<dbReference type="Gene3D" id="3.40.50.300">
    <property type="entry name" value="P-loop containing nucleotide triphosphate hydrolases"/>
    <property type="match status" value="1"/>
</dbReference>
<dbReference type="InterPro" id="IPR001789">
    <property type="entry name" value="Sig_transdc_resp-reg_receiver"/>
</dbReference>
<name>A0A840TP79_9BACT</name>
<dbReference type="SUPFAM" id="SSF52172">
    <property type="entry name" value="CheY-like"/>
    <property type="match status" value="1"/>
</dbReference>
<feature type="modified residue" description="4-aspartylphosphate" evidence="6">
    <location>
        <position position="56"/>
    </location>
</feature>
<dbReference type="SMART" id="SM00448">
    <property type="entry name" value="REC"/>
    <property type="match status" value="1"/>
</dbReference>
<evidence type="ECO:0000256" key="3">
    <source>
        <dbReference type="ARBA" id="ARBA00023015"/>
    </source>
</evidence>
<dbReference type="InterPro" id="IPR058031">
    <property type="entry name" value="AAA_lid_NorR"/>
</dbReference>
<dbReference type="PANTHER" id="PTHR32071">
    <property type="entry name" value="TRANSCRIPTIONAL REGULATORY PROTEIN"/>
    <property type="match status" value="1"/>
</dbReference>
<dbReference type="Gene3D" id="1.10.10.60">
    <property type="entry name" value="Homeodomain-like"/>
    <property type="match status" value="1"/>
</dbReference>
<reference evidence="10 11" key="1">
    <citation type="submission" date="2020-08" db="EMBL/GenBank/DDBJ databases">
        <title>Genomic Encyclopedia of Type Strains, Phase IV (KMG-IV): sequencing the most valuable type-strain genomes for metagenomic binning, comparative biology and taxonomic classification.</title>
        <authorList>
            <person name="Goeker M."/>
        </authorList>
    </citation>
    <scope>NUCLEOTIDE SEQUENCE [LARGE SCALE GENOMIC DNA]</scope>
    <source>
        <strain evidence="10 11">DSM 105074</strain>
    </source>
</reference>
<dbReference type="AlphaFoldDB" id="A0A840TP79"/>
<dbReference type="InterPro" id="IPR009057">
    <property type="entry name" value="Homeodomain-like_sf"/>
</dbReference>
<dbReference type="RefSeq" id="WP_184175844.1">
    <property type="nucleotide sequence ID" value="NZ_JACHGF010000006.1"/>
</dbReference>
<comment type="caution">
    <text evidence="10">The sequence shown here is derived from an EMBL/GenBank/DDBJ whole genome shotgun (WGS) entry which is preliminary data.</text>
</comment>
<evidence type="ECO:0000256" key="2">
    <source>
        <dbReference type="ARBA" id="ARBA00022840"/>
    </source>
</evidence>
<dbReference type="PROSITE" id="PS00688">
    <property type="entry name" value="SIGMA54_INTERACT_3"/>
    <property type="match status" value="1"/>
</dbReference>
<dbReference type="Pfam" id="PF25601">
    <property type="entry name" value="AAA_lid_14"/>
    <property type="match status" value="1"/>
</dbReference>
<evidence type="ECO:0000313" key="11">
    <source>
        <dbReference type="Proteomes" id="UP000557307"/>
    </source>
</evidence>